<evidence type="ECO:0000313" key="4">
    <source>
        <dbReference type="Proteomes" id="UP001596298"/>
    </source>
</evidence>
<dbReference type="RefSeq" id="WP_382404853.1">
    <property type="nucleotide sequence ID" value="NZ_JBHSWH010000001.1"/>
</dbReference>
<comment type="caution">
    <text evidence="3">The sequence shown here is derived from an EMBL/GenBank/DDBJ whole genome shotgun (WGS) entry which is preliminary data.</text>
</comment>
<feature type="domain" description="DUF402" evidence="2">
    <location>
        <begin position="34"/>
        <end position="94"/>
    </location>
</feature>
<dbReference type="Gene3D" id="2.40.380.10">
    <property type="entry name" value="FomD-like"/>
    <property type="match status" value="1"/>
</dbReference>
<evidence type="ECO:0000313" key="3">
    <source>
        <dbReference type="EMBL" id="MFC6705975.1"/>
    </source>
</evidence>
<protein>
    <submittedName>
        <fullName evidence="3">DUF402 domain-containing protein</fullName>
    </submittedName>
</protein>
<feature type="region of interest" description="Disordered" evidence="1">
    <location>
        <begin position="1"/>
        <end position="22"/>
    </location>
</feature>
<organism evidence="3 4">
    <name type="scientific">Flexivirga alba</name>
    <dbReference type="NCBI Taxonomy" id="702742"/>
    <lineage>
        <taxon>Bacteria</taxon>
        <taxon>Bacillati</taxon>
        <taxon>Actinomycetota</taxon>
        <taxon>Actinomycetes</taxon>
        <taxon>Micrococcales</taxon>
        <taxon>Dermacoccaceae</taxon>
        <taxon>Flexivirga</taxon>
    </lineage>
</organism>
<sequence length="136" mass="15555">MTVRPSPSDLTPAHASSSRPTRLARTYGRAHSAWGETVVLQLNRPDLMYGVWKIFEADGRFRHWYINFEHPQMRRRLAIETEDYGLDLIVHPDDLTMARRKVNECSEIGVSRHRSTSHRSPSLTDDPDTKTPGSGQ</sequence>
<dbReference type="InterPro" id="IPR007295">
    <property type="entry name" value="DUF402"/>
</dbReference>
<gene>
    <name evidence="3" type="ORF">ACFQDH_12070</name>
</gene>
<dbReference type="SUPFAM" id="SSF159234">
    <property type="entry name" value="FomD-like"/>
    <property type="match status" value="1"/>
</dbReference>
<accession>A0ABW2AGY1</accession>
<keyword evidence="4" id="KW-1185">Reference proteome</keyword>
<dbReference type="Proteomes" id="UP001596298">
    <property type="component" value="Unassembled WGS sequence"/>
</dbReference>
<dbReference type="Pfam" id="PF04167">
    <property type="entry name" value="DUF402"/>
    <property type="match status" value="1"/>
</dbReference>
<name>A0ABW2AGY1_9MICO</name>
<evidence type="ECO:0000259" key="2">
    <source>
        <dbReference type="Pfam" id="PF04167"/>
    </source>
</evidence>
<reference evidence="4" key="1">
    <citation type="journal article" date="2019" name="Int. J. Syst. Evol. Microbiol.">
        <title>The Global Catalogue of Microorganisms (GCM) 10K type strain sequencing project: providing services to taxonomists for standard genome sequencing and annotation.</title>
        <authorList>
            <consortium name="The Broad Institute Genomics Platform"/>
            <consortium name="The Broad Institute Genome Sequencing Center for Infectious Disease"/>
            <person name="Wu L."/>
            <person name="Ma J."/>
        </authorList>
    </citation>
    <scope>NUCLEOTIDE SEQUENCE [LARGE SCALE GENOMIC DNA]</scope>
    <source>
        <strain evidence="4">CCUG 58127</strain>
    </source>
</reference>
<dbReference type="InterPro" id="IPR035930">
    <property type="entry name" value="FomD-like_sf"/>
</dbReference>
<evidence type="ECO:0000256" key="1">
    <source>
        <dbReference type="SAM" id="MobiDB-lite"/>
    </source>
</evidence>
<feature type="region of interest" description="Disordered" evidence="1">
    <location>
        <begin position="105"/>
        <end position="136"/>
    </location>
</feature>
<dbReference type="EMBL" id="JBHSWH010000001">
    <property type="protein sequence ID" value="MFC6705975.1"/>
    <property type="molecule type" value="Genomic_DNA"/>
</dbReference>
<proteinExistence type="predicted"/>